<accession>A0A7T4UQX7</accession>
<gene>
    <name evidence="4" type="ORF">I6N98_15685</name>
</gene>
<proteinExistence type="predicted"/>
<dbReference type="EMBL" id="CP066167">
    <property type="protein sequence ID" value="QQD17765.1"/>
    <property type="molecule type" value="Genomic_DNA"/>
</dbReference>
<dbReference type="PROSITE" id="PS50977">
    <property type="entry name" value="HTH_TETR_2"/>
    <property type="match status" value="1"/>
</dbReference>
<dbReference type="Proteomes" id="UP000596063">
    <property type="component" value="Chromosome"/>
</dbReference>
<dbReference type="GO" id="GO:0000976">
    <property type="term" value="F:transcription cis-regulatory region binding"/>
    <property type="evidence" value="ECO:0007669"/>
    <property type="project" value="TreeGrafter"/>
</dbReference>
<dbReference type="InterPro" id="IPR009057">
    <property type="entry name" value="Homeodomain-like_sf"/>
</dbReference>
<evidence type="ECO:0000313" key="5">
    <source>
        <dbReference type="Proteomes" id="UP000596063"/>
    </source>
</evidence>
<dbReference type="RefSeq" id="WP_198569264.1">
    <property type="nucleotide sequence ID" value="NZ_CP066167.1"/>
</dbReference>
<name>A0A7T4UQX7_9GAMM</name>
<dbReference type="Pfam" id="PF00440">
    <property type="entry name" value="TetR_N"/>
    <property type="match status" value="1"/>
</dbReference>
<keyword evidence="1 2" id="KW-0238">DNA-binding</keyword>
<dbReference type="Gene3D" id="1.10.357.10">
    <property type="entry name" value="Tetracycline Repressor, domain 2"/>
    <property type="match status" value="1"/>
</dbReference>
<evidence type="ECO:0000256" key="1">
    <source>
        <dbReference type="ARBA" id="ARBA00023125"/>
    </source>
</evidence>
<dbReference type="GO" id="GO:0003700">
    <property type="term" value="F:DNA-binding transcription factor activity"/>
    <property type="evidence" value="ECO:0007669"/>
    <property type="project" value="TreeGrafter"/>
</dbReference>
<organism evidence="4 5">
    <name type="scientific">Spongiibacter nanhainus</name>
    <dbReference type="NCBI Taxonomy" id="2794344"/>
    <lineage>
        <taxon>Bacteria</taxon>
        <taxon>Pseudomonadati</taxon>
        <taxon>Pseudomonadota</taxon>
        <taxon>Gammaproteobacteria</taxon>
        <taxon>Cellvibrionales</taxon>
        <taxon>Spongiibacteraceae</taxon>
        <taxon>Spongiibacter</taxon>
    </lineage>
</organism>
<sequence>MNPISRQSIYNDTQQRILDATINCVKLWGLEKTSLNDIAKQAGVTRPTVYSYYPSRDAVIRAALLQSGYAFGERVIDHIRRFASARERLLEAVLFAIEQLPLEPYLTLVTRSDIPSQFYEDALIDSEGLHICLAIFDAVFEDSDHSDQDKLDIMELSIRLTLSLLVLRGPTTRSTKELRGFLERRLLPAAGL</sequence>
<keyword evidence="5" id="KW-1185">Reference proteome</keyword>
<dbReference type="AlphaFoldDB" id="A0A7T4UQX7"/>
<dbReference type="SUPFAM" id="SSF46689">
    <property type="entry name" value="Homeodomain-like"/>
    <property type="match status" value="1"/>
</dbReference>
<protein>
    <submittedName>
        <fullName evidence="4">TetR/AcrR family transcriptional regulator</fullName>
    </submittedName>
</protein>
<reference evidence="4 5" key="1">
    <citation type="submission" date="2020-12" db="EMBL/GenBank/DDBJ databases">
        <authorList>
            <person name="Shan Y."/>
        </authorList>
    </citation>
    <scope>NUCLEOTIDE SEQUENCE [LARGE SCALE GENOMIC DNA]</scope>
    <source>
        <strain evidence="5">csc3.9</strain>
    </source>
</reference>
<dbReference type="PRINTS" id="PR00455">
    <property type="entry name" value="HTHTETR"/>
</dbReference>
<evidence type="ECO:0000313" key="4">
    <source>
        <dbReference type="EMBL" id="QQD17765.1"/>
    </source>
</evidence>
<dbReference type="InterPro" id="IPR001647">
    <property type="entry name" value="HTH_TetR"/>
</dbReference>
<dbReference type="InterPro" id="IPR050109">
    <property type="entry name" value="HTH-type_TetR-like_transc_reg"/>
</dbReference>
<dbReference type="KEGG" id="snan:I6N98_15685"/>
<evidence type="ECO:0000259" key="3">
    <source>
        <dbReference type="PROSITE" id="PS50977"/>
    </source>
</evidence>
<feature type="domain" description="HTH tetR-type" evidence="3">
    <location>
        <begin position="11"/>
        <end position="71"/>
    </location>
</feature>
<feature type="DNA-binding region" description="H-T-H motif" evidence="2">
    <location>
        <begin position="34"/>
        <end position="53"/>
    </location>
</feature>
<evidence type="ECO:0000256" key="2">
    <source>
        <dbReference type="PROSITE-ProRule" id="PRU00335"/>
    </source>
</evidence>
<dbReference type="PANTHER" id="PTHR30055">
    <property type="entry name" value="HTH-TYPE TRANSCRIPTIONAL REGULATOR RUTR"/>
    <property type="match status" value="1"/>
</dbReference>
<dbReference type="PANTHER" id="PTHR30055:SF153">
    <property type="entry name" value="HTH-TYPE TRANSCRIPTIONAL REPRESSOR RV3405C"/>
    <property type="match status" value="1"/>
</dbReference>